<accession>A0A1H1GAW9</accession>
<dbReference type="EMBL" id="FNKD01000005">
    <property type="protein sequence ID" value="SDR10384.1"/>
    <property type="molecule type" value="Genomic_DNA"/>
</dbReference>
<keyword evidence="1" id="KW-1133">Transmembrane helix</keyword>
<keyword evidence="1" id="KW-0472">Membrane</keyword>
<feature type="transmembrane region" description="Helical" evidence="1">
    <location>
        <begin position="36"/>
        <end position="59"/>
    </location>
</feature>
<dbReference type="RefSeq" id="WP_092494328.1">
    <property type="nucleotide sequence ID" value="NZ_FNKD01000005.1"/>
</dbReference>
<dbReference type="Proteomes" id="UP000199444">
    <property type="component" value="Unassembled WGS sequence"/>
</dbReference>
<dbReference type="STRING" id="553311.SAMN05216231_3614"/>
<organism evidence="2 3">
    <name type="scientific">Virgibacillus salinus</name>
    <dbReference type="NCBI Taxonomy" id="553311"/>
    <lineage>
        <taxon>Bacteria</taxon>
        <taxon>Bacillati</taxon>
        <taxon>Bacillota</taxon>
        <taxon>Bacilli</taxon>
        <taxon>Bacillales</taxon>
        <taxon>Bacillaceae</taxon>
        <taxon>Virgibacillus</taxon>
    </lineage>
</organism>
<name>A0A1H1GAW9_9BACI</name>
<proteinExistence type="predicted"/>
<keyword evidence="3" id="KW-1185">Reference proteome</keyword>
<feature type="transmembrane region" description="Helical" evidence="1">
    <location>
        <begin position="97"/>
        <end position="121"/>
    </location>
</feature>
<sequence>MTGILTTTILSFILYVVLAGIIIAKNNKSKVVTSKIAGIVFVVLFIIGGIMNYFILLPITVPNMVISNIAIAGAGIFLVFGMTSTKLQKKAKGTYEAVLGLIIILAVLAVPTIIVLGILTLDDTYESIEKKDVEEAKPLDEDATPIAVSPEVARNKIQKSMGVVPNTQFYDLGKLQVQKIDGQVKFVAPLEFTGFWKYFRGKETEGFFTISATNINAQPEFIDSNMKYTNSSYLNHNVQRTIYGAFPNYIPSGEAQIEVDEDGKPWYVQTLYQPIGITNKPDMQNLQVAIVDPVTSEVSKYKTDEAPEFVDGSVSSEVATDENEYFGKYVHGWLNSLFGKKDVKIPNESGTESSVTPIFDEQGDMYYFTDMASPRENIDSALGYTLINARTGALTYYNGKKNNGIMDSKGAKEIVNKQYPEKNWTGSMPILYNIDGNPTWVVNVLDPNGLFKQYAYIKAGDADFVVFGETARETLEAYRLQLAQDPSNVEASDESAFETIRGEVNRVLVTTTQKTGQVIQFLLKDDQTIYTVNAGKEPLALFLQAGDNVKLKANIRDNGTGIVDTIEIDQLSK</sequence>
<feature type="transmembrane region" description="Helical" evidence="1">
    <location>
        <begin position="65"/>
        <end position="85"/>
    </location>
</feature>
<evidence type="ECO:0000256" key="1">
    <source>
        <dbReference type="SAM" id="Phobius"/>
    </source>
</evidence>
<gene>
    <name evidence="2" type="ORF">SAMN05216231_3614</name>
</gene>
<evidence type="ECO:0000313" key="2">
    <source>
        <dbReference type="EMBL" id="SDR10384.1"/>
    </source>
</evidence>
<feature type="transmembrane region" description="Helical" evidence="1">
    <location>
        <begin position="6"/>
        <end position="24"/>
    </location>
</feature>
<dbReference type="AlphaFoldDB" id="A0A1H1GAW9"/>
<keyword evidence="1" id="KW-0812">Transmembrane</keyword>
<evidence type="ECO:0000313" key="3">
    <source>
        <dbReference type="Proteomes" id="UP000199444"/>
    </source>
</evidence>
<protein>
    <submittedName>
        <fullName evidence="2">Uncharacterized protein</fullName>
    </submittedName>
</protein>
<reference evidence="2 3" key="1">
    <citation type="submission" date="2016-10" db="EMBL/GenBank/DDBJ databases">
        <authorList>
            <person name="de Groot N.N."/>
        </authorList>
    </citation>
    <scope>NUCLEOTIDE SEQUENCE [LARGE SCALE GENOMIC DNA]</scope>
    <source>
        <strain evidence="2 3">CGMCC 1.10449</strain>
    </source>
</reference>